<feature type="compositionally biased region" description="Acidic residues" evidence="1">
    <location>
        <begin position="402"/>
        <end position="412"/>
    </location>
</feature>
<feature type="region of interest" description="Disordered" evidence="1">
    <location>
        <begin position="336"/>
        <end position="419"/>
    </location>
</feature>
<proteinExistence type="predicted"/>
<keyword evidence="3" id="KW-1185">Reference proteome</keyword>
<feature type="compositionally biased region" description="Basic and acidic residues" evidence="1">
    <location>
        <begin position="140"/>
        <end position="170"/>
    </location>
</feature>
<reference evidence="2" key="1">
    <citation type="submission" date="2020-06" db="EMBL/GenBank/DDBJ databases">
        <authorList>
            <consortium name="Plant Systems Biology data submission"/>
        </authorList>
    </citation>
    <scope>NUCLEOTIDE SEQUENCE</scope>
    <source>
        <strain evidence="2">D6</strain>
    </source>
</reference>
<dbReference type="AlphaFoldDB" id="A0A9N8HPW6"/>
<gene>
    <name evidence="2" type="ORF">SEMRO_935_G221960.1</name>
</gene>
<feature type="compositionally biased region" description="Acidic residues" evidence="1">
    <location>
        <begin position="361"/>
        <end position="388"/>
    </location>
</feature>
<comment type="caution">
    <text evidence="2">The sequence shown here is derived from an EMBL/GenBank/DDBJ whole genome shotgun (WGS) entry which is preliminary data.</text>
</comment>
<sequence length="419" mass="46567">MDPAPKKQKVDQDDPDLAKKTLEKYSEFFFSGNPNNIKLPNAYNVERLGYPGRPAGMTLDIYGKLTYPAQYFLAEAGRIASCLMYEPHRGYILPILDEAHIFQSLDTLMHPKHIGDNTLHRLVPGFPDYEKIPDHIKKKDDIYLRPRDKDSDDDHKEEGKEIEGKCKEGGEQQTQKECSNEKKDEGEDPDRLIRAAAKAGVYRYFMNDLRPFSSRPCDDDREAHCDYLELLCEKSTRALMDQLTPNDKAQIDAALGQEYNPDVLDMTMECTGAEEFDKVFPLPPPEFRLDVAEVLPLVHRWMMERLCTQLLTPRAAAILTAALSAVLYQAHLKNLEEESDEESGAEGDSESEEGSHVDGVSEAEDGAESDGAESDGAESDGAEIDDATGDGAESVDAKSDGAESDAEAEDAAIQEHKAC</sequence>
<organism evidence="2 3">
    <name type="scientific">Seminavis robusta</name>
    <dbReference type="NCBI Taxonomy" id="568900"/>
    <lineage>
        <taxon>Eukaryota</taxon>
        <taxon>Sar</taxon>
        <taxon>Stramenopiles</taxon>
        <taxon>Ochrophyta</taxon>
        <taxon>Bacillariophyta</taxon>
        <taxon>Bacillariophyceae</taxon>
        <taxon>Bacillariophycidae</taxon>
        <taxon>Naviculales</taxon>
        <taxon>Naviculaceae</taxon>
        <taxon>Seminavis</taxon>
    </lineage>
</organism>
<evidence type="ECO:0000256" key="1">
    <source>
        <dbReference type="SAM" id="MobiDB-lite"/>
    </source>
</evidence>
<feature type="compositionally biased region" description="Basic and acidic residues" evidence="1">
    <location>
        <begin position="178"/>
        <end position="190"/>
    </location>
</feature>
<accession>A0A9N8HPW6</accession>
<dbReference type="Proteomes" id="UP001153069">
    <property type="component" value="Unassembled WGS sequence"/>
</dbReference>
<feature type="region of interest" description="Disordered" evidence="1">
    <location>
        <begin position="140"/>
        <end position="190"/>
    </location>
</feature>
<name>A0A9N8HPW6_9STRA</name>
<protein>
    <submittedName>
        <fullName evidence="2">Uncharacterized protein</fullName>
    </submittedName>
</protein>
<feature type="compositionally biased region" description="Acidic residues" evidence="1">
    <location>
        <begin position="337"/>
        <end position="352"/>
    </location>
</feature>
<dbReference type="EMBL" id="CAICTM010000933">
    <property type="protein sequence ID" value="CAB9518443.1"/>
    <property type="molecule type" value="Genomic_DNA"/>
</dbReference>
<evidence type="ECO:0000313" key="2">
    <source>
        <dbReference type="EMBL" id="CAB9518443.1"/>
    </source>
</evidence>
<evidence type="ECO:0000313" key="3">
    <source>
        <dbReference type="Proteomes" id="UP001153069"/>
    </source>
</evidence>